<dbReference type="OrthoDB" id="2153661at2759"/>
<dbReference type="PANTHER" id="PTHR11362:SF82">
    <property type="entry name" value="PHOSPHATIDYLETHANOLAMINE-BINDING PROTEIN 4"/>
    <property type="match status" value="1"/>
</dbReference>
<dbReference type="PROSITE" id="PS01220">
    <property type="entry name" value="PBP"/>
    <property type="match status" value="1"/>
</dbReference>
<organism evidence="3 4">
    <name type="scientific">Cronartium quercuum f. sp. fusiforme G11</name>
    <dbReference type="NCBI Taxonomy" id="708437"/>
    <lineage>
        <taxon>Eukaryota</taxon>
        <taxon>Fungi</taxon>
        <taxon>Dikarya</taxon>
        <taxon>Basidiomycota</taxon>
        <taxon>Pucciniomycotina</taxon>
        <taxon>Pucciniomycetes</taxon>
        <taxon>Pucciniales</taxon>
        <taxon>Coleosporiaceae</taxon>
        <taxon>Cronartium</taxon>
    </lineage>
</organism>
<dbReference type="InterPro" id="IPR008914">
    <property type="entry name" value="PEBP"/>
</dbReference>
<name>A0A9P6N8V8_9BASI</name>
<comment type="caution">
    <text evidence="3">The sequence shown here is derived from an EMBL/GenBank/DDBJ whole genome shotgun (WGS) entry which is preliminary data.</text>
</comment>
<dbReference type="Gene3D" id="3.90.280.10">
    <property type="entry name" value="PEBP-like"/>
    <property type="match status" value="1"/>
</dbReference>
<evidence type="ECO:0000256" key="1">
    <source>
        <dbReference type="ARBA" id="ARBA00007091"/>
    </source>
</evidence>
<dbReference type="Pfam" id="PF01161">
    <property type="entry name" value="PBP"/>
    <property type="match status" value="1"/>
</dbReference>
<keyword evidence="4" id="KW-1185">Reference proteome</keyword>
<reference evidence="3" key="1">
    <citation type="submission" date="2013-11" db="EMBL/GenBank/DDBJ databases">
        <title>Genome sequence of the fusiform rust pathogen reveals effectors for host alternation and coevolution with pine.</title>
        <authorList>
            <consortium name="DOE Joint Genome Institute"/>
            <person name="Smith K."/>
            <person name="Pendleton A."/>
            <person name="Kubisiak T."/>
            <person name="Anderson C."/>
            <person name="Salamov A."/>
            <person name="Aerts A."/>
            <person name="Riley R."/>
            <person name="Clum A."/>
            <person name="Lindquist E."/>
            <person name="Ence D."/>
            <person name="Campbell M."/>
            <person name="Kronenberg Z."/>
            <person name="Feau N."/>
            <person name="Dhillon B."/>
            <person name="Hamelin R."/>
            <person name="Burleigh J."/>
            <person name="Smith J."/>
            <person name="Yandell M."/>
            <person name="Nelson C."/>
            <person name="Grigoriev I."/>
            <person name="Davis J."/>
        </authorList>
    </citation>
    <scope>NUCLEOTIDE SEQUENCE</scope>
    <source>
        <strain evidence="3">G11</strain>
    </source>
</reference>
<dbReference type="PANTHER" id="PTHR11362">
    <property type="entry name" value="PHOSPHATIDYLETHANOLAMINE-BINDING PROTEIN"/>
    <property type="match status" value="1"/>
</dbReference>
<evidence type="ECO:0000313" key="3">
    <source>
        <dbReference type="EMBL" id="KAG0139819.1"/>
    </source>
</evidence>
<dbReference type="InterPro" id="IPR035810">
    <property type="entry name" value="PEBP_euk"/>
</dbReference>
<comment type="similarity">
    <text evidence="1">Belongs to the phosphatidylethanolamine-binding protein family.</text>
</comment>
<accession>A0A9P6N8V8</accession>
<dbReference type="CDD" id="cd00866">
    <property type="entry name" value="PEBP_euk"/>
    <property type="match status" value="1"/>
</dbReference>
<evidence type="ECO:0000313" key="4">
    <source>
        <dbReference type="Proteomes" id="UP000886653"/>
    </source>
</evidence>
<dbReference type="InterPro" id="IPR036610">
    <property type="entry name" value="PEBP-like_sf"/>
</dbReference>
<gene>
    <name evidence="3" type="ORF">CROQUDRAFT_665972</name>
</gene>
<feature type="compositionally biased region" description="Polar residues" evidence="2">
    <location>
        <begin position="34"/>
        <end position="55"/>
    </location>
</feature>
<dbReference type="SUPFAM" id="SSF49777">
    <property type="entry name" value="PEBP-like"/>
    <property type="match status" value="1"/>
</dbReference>
<feature type="region of interest" description="Disordered" evidence="2">
    <location>
        <begin position="34"/>
        <end position="60"/>
    </location>
</feature>
<dbReference type="EMBL" id="MU167518">
    <property type="protein sequence ID" value="KAG0139819.1"/>
    <property type="molecule type" value="Genomic_DNA"/>
</dbReference>
<dbReference type="Proteomes" id="UP000886653">
    <property type="component" value="Unassembled WGS sequence"/>
</dbReference>
<evidence type="ECO:0000256" key="2">
    <source>
        <dbReference type="SAM" id="MobiDB-lite"/>
    </source>
</evidence>
<sequence>MHSPATVTLHQAIISCGRSAGRLASARASLKHYSTLSQAGPSNVSDSRSSITPNPSLKLPSPIVPPGLIPAYDEAVAFLKQDAEQLALKMKTIESRLTENPRDQGLQKSIIKLEIESQINDVDVRARHKAGLGDMSKAVYRHLKEKAWREAGRLGKTMETVHRLRVFPDILPAISPTVDLTAKFQTTSISVGSFLSAARSVRPPTIRVQAFHPEQQLYTLLMIDPDVPNPSKQSFTTYLHWLVPNIPISALESDPLDLSSEVLTNQSLAYVPPHPARGSSLHRYTLLLLKQPAKLESLPSITRRGFSARQWVQSTKMEAAGVLSWQSKWREQEAGTITRIYETDLKCPEPVYGRIPKPLSGRTRLPAYTPLPLTHRHPPVIEWQRPAKLTSSDV</sequence>
<dbReference type="Gene3D" id="1.20.58.1180">
    <property type="match status" value="1"/>
</dbReference>
<protein>
    <recommendedName>
        <fullName evidence="5">PEBP-like protein</fullName>
    </recommendedName>
</protein>
<dbReference type="InterPro" id="IPR001858">
    <property type="entry name" value="Phosphatidylethanolamine-bd_CS"/>
</dbReference>
<evidence type="ECO:0008006" key="5">
    <source>
        <dbReference type="Google" id="ProtNLM"/>
    </source>
</evidence>
<proteinExistence type="inferred from homology"/>
<dbReference type="AlphaFoldDB" id="A0A9P6N8V8"/>